<keyword evidence="7" id="KW-1133">Transmembrane helix</keyword>
<keyword evidence="5 9" id="KW-0808">Transferase</keyword>
<dbReference type="SUPFAM" id="SSF53448">
    <property type="entry name" value="Nucleotide-diphospho-sugar transferases"/>
    <property type="match status" value="1"/>
</dbReference>
<dbReference type="InterPro" id="IPR029044">
    <property type="entry name" value="Nucleotide-diphossugar_trans"/>
</dbReference>
<dbReference type="Proteomes" id="UP001595998">
    <property type="component" value="Unassembled WGS sequence"/>
</dbReference>
<dbReference type="PANTHER" id="PTHR43646">
    <property type="entry name" value="GLYCOSYLTRANSFERASE"/>
    <property type="match status" value="1"/>
</dbReference>
<evidence type="ECO:0000256" key="1">
    <source>
        <dbReference type="ARBA" id="ARBA00004141"/>
    </source>
</evidence>
<dbReference type="EC" id="2.4.-.-" evidence="9"/>
<comment type="pathway">
    <text evidence="2">Lipid metabolism; sphingolipid metabolism.</text>
</comment>
<protein>
    <submittedName>
        <fullName evidence="9">Glycosyltransferase</fullName>
        <ecNumber evidence="9">2.4.-.-</ecNumber>
    </submittedName>
</protein>
<evidence type="ECO:0000256" key="2">
    <source>
        <dbReference type="ARBA" id="ARBA00004760"/>
    </source>
</evidence>
<evidence type="ECO:0000256" key="4">
    <source>
        <dbReference type="ARBA" id="ARBA00022676"/>
    </source>
</evidence>
<dbReference type="PANTHER" id="PTHR43646:SF3">
    <property type="entry name" value="SLR1566 PROTEIN"/>
    <property type="match status" value="1"/>
</dbReference>
<evidence type="ECO:0000313" key="9">
    <source>
        <dbReference type="EMBL" id="MFC4425161.1"/>
    </source>
</evidence>
<evidence type="ECO:0000256" key="3">
    <source>
        <dbReference type="ARBA" id="ARBA00004991"/>
    </source>
</evidence>
<dbReference type="Pfam" id="PF13506">
    <property type="entry name" value="Glyco_transf_21"/>
    <property type="match status" value="1"/>
</dbReference>
<keyword evidence="10" id="KW-1185">Reference proteome</keyword>
<gene>
    <name evidence="9" type="ORF">ACFOZ9_02980</name>
</gene>
<evidence type="ECO:0000313" key="10">
    <source>
        <dbReference type="Proteomes" id="UP001595998"/>
    </source>
</evidence>
<evidence type="ECO:0000256" key="8">
    <source>
        <dbReference type="ARBA" id="ARBA00023136"/>
    </source>
</evidence>
<evidence type="ECO:0000256" key="7">
    <source>
        <dbReference type="ARBA" id="ARBA00022989"/>
    </source>
</evidence>
<evidence type="ECO:0000256" key="5">
    <source>
        <dbReference type="ARBA" id="ARBA00022679"/>
    </source>
</evidence>
<accession>A0ABV8XHZ5</accession>
<keyword evidence="4 9" id="KW-0328">Glycosyltransferase</keyword>
<sequence length="362" mass="39183">MKAGRLWRALPWVVLGVKVTVALVNLPTFPRLRPAGPQDKAAVSMLVPARNEAHNLSQTLPSLLVQGARDVLVLDDQSRDGTGALARRLGAQVLEGRPLPQGWNGKTWACWQLAQATGSEWLLFTDADVHWGSGALDALLAEARRSNADLLSVFPRQNNVTPGERLLTPLVDHVLLTLLPAPLLRLPYPSASAANGQVMLFRRAAYERLGGHAAVRNHLLEDVALSRLVKATGGTVGVAVGRHLLGVRMYRSYAESVMGFGKNALTVHGGSRVALALSWGVHALTYTWPLVRGHRALLALAMAEGLLVRVLTGRTRPADLAEIVLAPAVPLLALPVYLRAAHRTVEWKGRRYAQDRSSGDRP</sequence>
<organism evidence="9 10">
    <name type="scientific">Deinococcus navajonensis</name>
    <dbReference type="NCBI Taxonomy" id="309884"/>
    <lineage>
        <taxon>Bacteria</taxon>
        <taxon>Thermotogati</taxon>
        <taxon>Deinococcota</taxon>
        <taxon>Deinococci</taxon>
        <taxon>Deinococcales</taxon>
        <taxon>Deinococcaceae</taxon>
        <taxon>Deinococcus</taxon>
    </lineage>
</organism>
<evidence type="ECO:0000256" key="6">
    <source>
        <dbReference type="ARBA" id="ARBA00022692"/>
    </source>
</evidence>
<keyword evidence="6" id="KW-0812">Transmembrane</keyword>
<dbReference type="Gene3D" id="3.90.550.10">
    <property type="entry name" value="Spore Coat Polysaccharide Biosynthesis Protein SpsA, Chain A"/>
    <property type="match status" value="1"/>
</dbReference>
<dbReference type="RefSeq" id="WP_380036255.1">
    <property type="nucleotide sequence ID" value="NZ_JBHSEH010000004.1"/>
</dbReference>
<dbReference type="CDD" id="cd00761">
    <property type="entry name" value="Glyco_tranf_GTA_type"/>
    <property type="match status" value="1"/>
</dbReference>
<dbReference type="GO" id="GO:0016757">
    <property type="term" value="F:glycosyltransferase activity"/>
    <property type="evidence" value="ECO:0007669"/>
    <property type="project" value="UniProtKB-KW"/>
</dbReference>
<name>A0ABV8XHZ5_9DEIO</name>
<comment type="pathway">
    <text evidence="3">Sphingolipid metabolism.</text>
</comment>
<comment type="caution">
    <text evidence="9">The sequence shown here is derived from an EMBL/GenBank/DDBJ whole genome shotgun (WGS) entry which is preliminary data.</text>
</comment>
<proteinExistence type="predicted"/>
<dbReference type="InterPro" id="IPR025993">
    <property type="entry name" value="Ceramide_glucosylTrfase"/>
</dbReference>
<keyword evidence="8" id="KW-0472">Membrane</keyword>
<comment type="subcellular location">
    <subcellularLocation>
        <location evidence="1">Membrane</location>
        <topology evidence="1">Multi-pass membrane protein</topology>
    </subcellularLocation>
</comment>
<dbReference type="EMBL" id="JBHSEH010000004">
    <property type="protein sequence ID" value="MFC4425161.1"/>
    <property type="molecule type" value="Genomic_DNA"/>
</dbReference>
<reference evidence="10" key="1">
    <citation type="journal article" date="2019" name="Int. J. Syst. Evol. Microbiol.">
        <title>The Global Catalogue of Microorganisms (GCM) 10K type strain sequencing project: providing services to taxonomists for standard genome sequencing and annotation.</title>
        <authorList>
            <consortium name="The Broad Institute Genomics Platform"/>
            <consortium name="The Broad Institute Genome Sequencing Center for Infectious Disease"/>
            <person name="Wu L."/>
            <person name="Ma J."/>
        </authorList>
    </citation>
    <scope>NUCLEOTIDE SEQUENCE [LARGE SCALE GENOMIC DNA]</scope>
    <source>
        <strain evidence="10">CCUG 56029</strain>
    </source>
</reference>